<name>A0ABV3RCK8_9SPHN</name>
<organism evidence="2 3">
    <name type="scientific">Novosphingobium rhizovicinum</name>
    <dbReference type="NCBI Taxonomy" id="3228928"/>
    <lineage>
        <taxon>Bacteria</taxon>
        <taxon>Pseudomonadati</taxon>
        <taxon>Pseudomonadota</taxon>
        <taxon>Alphaproteobacteria</taxon>
        <taxon>Sphingomonadales</taxon>
        <taxon>Sphingomonadaceae</taxon>
        <taxon>Novosphingobium</taxon>
    </lineage>
</organism>
<dbReference type="SUPFAM" id="SSF51197">
    <property type="entry name" value="Clavaminate synthase-like"/>
    <property type="match status" value="1"/>
</dbReference>
<evidence type="ECO:0000259" key="1">
    <source>
        <dbReference type="Pfam" id="PF09313"/>
    </source>
</evidence>
<dbReference type="EMBL" id="JBFNXR010000048">
    <property type="protein sequence ID" value="MEW9855833.1"/>
    <property type="molecule type" value="Genomic_DNA"/>
</dbReference>
<dbReference type="Gene3D" id="2.60.120.10">
    <property type="entry name" value="Jelly Rolls"/>
    <property type="match status" value="1"/>
</dbReference>
<dbReference type="Pfam" id="PF09313">
    <property type="entry name" value="TehB-like"/>
    <property type="match status" value="1"/>
</dbReference>
<comment type="caution">
    <text evidence="2">The sequence shown here is derived from an EMBL/GenBank/DDBJ whole genome shotgun (WGS) entry which is preliminary data.</text>
</comment>
<proteinExistence type="predicted"/>
<dbReference type="InterPro" id="IPR014710">
    <property type="entry name" value="RmlC-like_jellyroll"/>
</dbReference>
<keyword evidence="3" id="KW-1185">Reference proteome</keyword>
<accession>A0ABV3RCK8</accession>
<reference evidence="2 3" key="1">
    <citation type="submission" date="2024-06" db="EMBL/GenBank/DDBJ databases">
        <title>Novosphingobium rhizovicinus M1R2S20.</title>
        <authorList>
            <person name="Sun J.-Q."/>
        </authorList>
    </citation>
    <scope>NUCLEOTIDE SEQUENCE [LARGE SCALE GENOMIC DNA]</scope>
    <source>
        <strain evidence="2 3">M1R2S20</strain>
    </source>
</reference>
<feature type="domain" description="TehB/YeaR-like" evidence="1">
    <location>
        <begin position="7"/>
        <end position="81"/>
    </location>
</feature>
<evidence type="ECO:0000313" key="3">
    <source>
        <dbReference type="Proteomes" id="UP001556118"/>
    </source>
</evidence>
<dbReference type="Proteomes" id="UP001556118">
    <property type="component" value="Unassembled WGS sequence"/>
</dbReference>
<sequence>MSQAPYKVTPIFDETTLPEAIRNEHRTKAGTWGLLRVLEGAVTLVFIDPAREVAVSKDRPAPIPPEAPHFVKVDGPMRLQVEFYREQPSTQ</sequence>
<gene>
    <name evidence="2" type="ORF">ABUH87_11855</name>
</gene>
<protein>
    <submittedName>
        <fullName evidence="2">DUF1971 domain-containing protein</fullName>
    </submittedName>
</protein>
<dbReference type="RefSeq" id="WP_367773877.1">
    <property type="nucleotide sequence ID" value="NZ_JBFNXR010000048.1"/>
</dbReference>
<dbReference type="InterPro" id="IPR015392">
    <property type="entry name" value="TehB/YeaR-like_dom"/>
</dbReference>
<evidence type="ECO:0000313" key="2">
    <source>
        <dbReference type="EMBL" id="MEW9855833.1"/>
    </source>
</evidence>